<feature type="region of interest" description="Disordered" evidence="1">
    <location>
        <begin position="1"/>
        <end position="29"/>
    </location>
</feature>
<reference evidence="2" key="1">
    <citation type="submission" date="2023-11" db="EMBL/GenBank/DDBJ databases">
        <authorList>
            <person name="Alioto T."/>
            <person name="Alioto T."/>
            <person name="Gomez Garrido J."/>
        </authorList>
    </citation>
    <scope>NUCLEOTIDE SEQUENCE</scope>
</reference>
<feature type="compositionally biased region" description="Low complexity" evidence="1">
    <location>
        <begin position="277"/>
        <end position="286"/>
    </location>
</feature>
<feature type="region of interest" description="Disordered" evidence="1">
    <location>
        <begin position="259"/>
        <end position="355"/>
    </location>
</feature>
<dbReference type="AlphaFoldDB" id="A0AAI9E8K9"/>
<protein>
    <submittedName>
        <fullName evidence="2">Uncharacterized protein</fullName>
    </submittedName>
</protein>
<evidence type="ECO:0000313" key="2">
    <source>
        <dbReference type="EMBL" id="CAK3879750.1"/>
    </source>
</evidence>
<feature type="compositionally biased region" description="Pro residues" evidence="1">
    <location>
        <begin position="287"/>
        <end position="297"/>
    </location>
</feature>
<dbReference type="Proteomes" id="UP001296104">
    <property type="component" value="Unassembled WGS sequence"/>
</dbReference>
<feature type="compositionally biased region" description="Polar residues" evidence="1">
    <location>
        <begin position="301"/>
        <end position="312"/>
    </location>
</feature>
<feature type="region of interest" description="Disordered" evidence="1">
    <location>
        <begin position="42"/>
        <end position="73"/>
    </location>
</feature>
<name>A0AAI9E8K9_9PEZI</name>
<sequence>MNVPSQLVCSPAYNNNSHGRSSVPPKSATNVGTVRTAELLESFPAPPQQTNAEGCDNETVRPPRSRPAWSLFPSTNRRSPLPWQFDPVSRLRKRYANQSVDGSADRNADESAVSAGYVRGEAQSRYRHSGTPLYDAERASLCSFDRDQQERRGGGGDGARASLALGTRALQHRASENDRAVSNGAHRFSSTSRPPTSPRQIVVDGNTFTLCTPDNTQRQLDHEVQKPQVCRHRQAKLQKRTVRYPVTGLDRLANSALFDGSASSPTEPGIATADHCTPAPTEAPSSSNPPPAPPPPEITRLSLTPTTAQTLDSAPSGTTSTSTSNPTTEPMAHVSRQIPLRTATLQTATTMPGRA</sequence>
<feature type="compositionally biased region" description="Polar residues" evidence="1">
    <location>
        <begin position="343"/>
        <end position="355"/>
    </location>
</feature>
<evidence type="ECO:0000256" key="1">
    <source>
        <dbReference type="SAM" id="MobiDB-lite"/>
    </source>
</evidence>
<comment type="caution">
    <text evidence="2">The sequence shown here is derived from an EMBL/GenBank/DDBJ whole genome shotgun (WGS) entry which is preliminary data.</text>
</comment>
<gene>
    <name evidence="2" type="ORF">LECACI_7A002122</name>
</gene>
<feature type="compositionally biased region" description="Low complexity" evidence="1">
    <location>
        <begin position="313"/>
        <end position="330"/>
    </location>
</feature>
<proteinExistence type="predicted"/>
<accession>A0AAI9E8K9</accession>
<evidence type="ECO:0000313" key="3">
    <source>
        <dbReference type="Proteomes" id="UP001296104"/>
    </source>
</evidence>
<feature type="region of interest" description="Disordered" evidence="1">
    <location>
        <begin position="171"/>
        <end position="201"/>
    </location>
</feature>
<dbReference type="EMBL" id="CAVMBE010000009">
    <property type="protein sequence ID" value="CAK3879750.1"/>
    <property type="molecule type" value="Genomic_DNA"/>
</dbReference>
<organism evidence="2 3">
    <name type="scientific">Lecanosticta acicola</name>
    <dbReference type="NCBI Taxonomy" id="111012"/>
    <lineage>
        <taxon>Eukaryota</taxon>
        <taxon>Fungi</taxon>
        <taxon>Dikarya</taxon>
        <taxon>Ascomycota</taxon>
        <taxon>Pezizomycotina</taxon>
        <taxon>Dothideomycetes</taxon>
        <taxon>Dothideomycetidae</taxon>
        <taxon>Mycosphaerellales</taxon>
        <taxon>Mycosphaerellaceae</taxon>
        <taxon>Lecanosticta</taxon>
    </lineage>
</organism>
<keyword evidence="3" id="KW-1185">Reference proteome</keyword>
<feature type="compositionally biased region" description="Polar residues" evidence="1">
    <location>
        <begin position="1"/>
        <end position="20"/>
    </location>
</feature>